<organism evidence="1 2">
    <name type="scientific">Artomyces pyxidatus</name>
    <dbReference type="NCBI Taxonomy" id="48021"/>
    <lineage>
        <taxon>Eukaryota</taxon>
        <taxon>Fungi</taxon>
        <taxon>Dikarya</taxon>
        <taxon>Basidiomycota</taxon>
        <taxon>Agaricomycotina</taxon>
        <taxon>Agaricomycetes</taxon>
        <taxon>Russulales</taxon>
        <taxon>Auriscalpiaceae</taxon>
        <taxon>Artomyces</taxon>
    </lineage>
</organism>
<comment type="caution">
    <text evidence="1">The sequence shown here is derived from an EMBL/GenBank/DDBJ whole genome shotgun (WGS) entry which is preliminary data.</text>
</comment>
<dbReference type="EMBL" id="MU277189">
    <property type="protein sequence ID" value="KAI0067752.1"/>
    <property type="molecule type" value="Genomic_DNA"/>
</dbReference>
<evidence type="ECO:0000313" key="1">
    <source>
        <dbReference type="EMBL" id="KAI0067752.1"/>
    </source>
</evidence>
<sequence length="485" mass="54046">MVTKIVKFLITRPYHSLSSRSPPSLPLYPTTMNTNVAGPDVPPTVSTSIPRSMSRSSVNSVHIAGGSFTSPSPTLWSGESQEAEALVEGLRHARVKLEARQYKSPIFAQQLLELFNILRVPSWSKSAVKPQTLSVRKVSGSLTNAVFFVSSTSTSSRTLLLRIYGPSSGSLISRPRELHTLHVLSSAYHMGPRIYGTFDNGRIEEYFDSVTLTASDIRDARTSGYIGARMAELHGVDIAAIEGTPPSSPHGSAIVQIGAKKNVRSWFPPARHVLALPSLSPGIRDELDLDVFQAKWERYVEWLQSWETRGASKRVFCHNDAQYGNLLKLNKFKEGVPEHHQIIVVDFEYASPNPAAFDIANHFHEWTANYHSPTPHVLDPTLYPTLEQRRNFYLAYLTHVQPSLPTGCAQAFSSLSAPAREGELDRLEEQVRAWSPASHAMWAVWGIVQAREDVEANVTQPEFDYIAYARYRMAAFYNEIEALGL</sequence>
<gene>
    <name evidence="1" type="ORF">BV25DRAFT_1819177</name>
</gene>
<proteinExistence type="predicted"/>
<keyword evidence="2" id="KW-1185">Reference proteome</keyword>
<protein>
    <submittedName>
        <fullName evidence="1">Kinase-like protein</fullName>
    </submittedName>
</protein>
<name>A0ACB8TH62_9AGAM</name>
<dbReference type="Proteomes" id="UP000814140">
    <property type="component" value="Unassembled WGS sequence"/>
</dbReference>
<evidence type="ECO:0000313" key="2">
    <source>
        <dbReference type="Proteomes" id="UP000814140"/>
    </source>
</evidence>
<reference evidence="1" key="1">
    <citation type="submission" date="2021-03" db="EMBL/GenBank/DDBJ databases">
        <authorList>
            <consortium name="DOE Joint Genome Institute"/>
            <person name="Ahrendt S."/>
            <person name="Looney B.P."/>
            <person name="Miyauchi S."/>
            <person name="Morin E."/>
            <person name="Drula E."/>
            <person name="Courty P.E."/>
            <person name="Chicoki N."/>
            <person name="Fauchery L."/>
            <person name="Kohler A."/>
            <person name="Kuo A."/>
            <person name="Labutti K."/>
            <person name="Pangilinan J."/>
            <person name="Lipzen A."/>
            <person name="Riley R."/>
            <person name="Andreopoulos W."/>
            <person name="He G."/>
            <person name="Johnson J."/>
            <person name="Barry K.W."/>
            <person name="Grigoriev I.V."/>
            <person name="Nagy L."/>
            <person name="Hibbett D."/>
            <person name="Henrissat B."/>
            <person name="Matheny P.B."/>
            <person name="Labbe J."/>
            <person name="Martin F."/>
        </authorList>
    </citation>
    <scope>NUCLEOTIDE SEQUENCE</scope>
    <source>
        <strain evidence="1">HHB10654</strain>
    </source>
</reference>
<reference evidence="1" key="2">
    <citation type="journal article" date="2022" name="New Phytol.">
        <title>Evolutionary transition to the ectomycorrhizal habit in the genomes of a hyperdiverse lineage of mushroom-forming fungi.</title>
        <authorList>
            <person name="Looney B."/>
            <person name="Miyauchi S."/>
            <person name="Morin E."/>
            <person name="Drula E."/>
            <person name="Courty P.E."/>
            <person name="Kohler A."/>
            <person name="Kuo A."/>
            <person name="LaButti K."/>
            <person name="Pangilinan J."/>
            <person name="Lipzen A."/>
            <person name="Riley R."/>
            <person name="Andreopoulos W."/>
            <person name="He G."/>
            <person name="Johnson J."/>
            <person name="Nolan M."/>
            <person name="Tritt A."/>
            <person name="Barry K.W."/>
            <person name="Grigoriev I.V."/>
            <person name="Nagy L.G."/>
            <person name="Hibbett D."/>
            <person name="Henrissat B."/>
            <person name="Matheny P.B."/>
            <person name="Labbe J."/>
            <person name="Martin F.M."/>
        </authorList>
    </citation>
    <scope>NUCLEOTIDE SEQUENCE</scope>
    <source>
        <strain evidence="1">HHB10654</strain>
    </source>
</reference>
<accession>A0ACB8TH62</accession>